<evidence type="ECO:0000256" key="1">
    <source>
        <dbReference type="ARBA" id="ARBA00004123"/>
    </source>
</evidence>
<evidence type="ECO:0000256" key="4">
    <source>
        <dbReference type="ARBA" id="ARBA00022771"/>
    </source>
</evidence>
<dbReference type="VEuPathDB" id="FungiDB:I7I53_00144"/>
<dbReference type="FunFam" id="3.30.160.60:FF:001102">
    <property type="entry name" value="Transcription factor IIIA"/>
    <property type="match status" value="1"/>
</dbReference>
<evidence type="ECO:0000256" key="5">
    <source>
        <dbReference type="ARBA" id="ARBA00022833"/>
    </source>
</evidence>
<keyword evidence="5" id="KW-0862">Zinc</keyword>
<evidence type="ECO:0000256" key="6">
    <source>
        <dbReference type="ARBA" id="ARBA00023015"/>
    </source>
</evidence>
<protein>
    <recommendedName>
        <fullName evidence="10">C2H2-type domain-containing protein</fullName>
    </recommendedName>
</protein>
<gene>
    <name evidence="11" type="ORF">I7I53_00144</name>
</gene>
<evidence type="ECO:0000313" key="11">
    <source>
        <dbReference type="EMBL" id="QSS53022.1"/>
    </source>
</evidence>
<dbReference type="PANTHER" id="PTHR46179">
    <property type="entry name" value="ZINC FINGER PROTEIN"/>
    <property type="match status" value="1"/>
</dbReference>
<evidence type="ECO:0000256" key="8">
    <source>
        <dbReference type="ARBA" id="ARBA00023242"/>
    </source>
</evidence>
<feature type="domain" description="C2H2-type" evidence="10">
    <location>
        <begin position="231"/>
        <end position="256"/>
    </location>
</feature>
<keyword evidence="6" id="KW-0805">Transcription regulation</keyword>
<evidence type="ECO:0000259" key="10">
    <source>
        <dbReference type="PROSITE" id="PS50157"/>
    </source>
</evidence>
<dbReference type="GO" id="GO:0008270">
    <property type="term" value="F:zinc ion binding"/>
    <property type="evidence" value="ECO:0007669"/>
    <property type="project" value="UniProtKB-KW"/>
</dbReference>
<dbReference type="InterPro" id="IPR036236">
    <property type="entry name" value="Znf_C2H2_sf"/>
</dbReference>
<dbReference type="GO" id="GO:0005634">
    <property type="term" value="C:nucleus"/>
    <property type="evidence" value="ECO:0007669"/>
    <property type="project" value="UniProtKB-SubCell"/>
</dbReference>
<dbReference type="Gene3D" id="3.30.160.60">
    <property type="entry name" value="Classic Zinc Finger"/>
    <property type="match status" value="1"/>
</dbReference>
<keyword evidence="3" id="KW-0677">Repeat</keyword>
<keyword evidence="8" id="KW-0539">Nucleus</keyword>
<comment type="subcellular location">
    <subcellularLocation>
        <location evidence="1">Nucleus</location>
    </subcellularLocation>
</comment>
<dbReference type="Proteomes" id="UP000663419">
    <property type="component" value="Chromosome 3"/>
</dbReference>
<keyword evidence="7" id="KW-0804">Transcription</keyword>
<dbReference type="SUPFAM" id="SSF57667">
    <property type="entry name" value="beta-beta-alpha zinc fingers"/>
    <property type="match status" value="1"/>
</dbReference>
<sequence length="399" mass="45585">MHKRNRILRQHAPQYPQYSGQVEVEEQNTMDTDAHEVQFEDQTSYNENSMASEPVTPALEGFPNVQEFDLLMESCIQKSLIRPLIPSREARLIRMVLLNPGYIIKSAEFHRWVEKLFTLKPNDNQPHKLICSKGKPIVIREKVFKVLTRAHQQCQHLGLHTTIAQARKTYSWISEELVFQFIKICPTCKPRDLFKSPTTRVFVCEYDGCGKSYSSRSHLKRHQLNHAPKDIECDVPDCHRSFVEQAQFLHHKKSHSAGLLVRRRNRIRVNTTTTATEKESAMVNPPVDDLASHDEIPSFQPIEISFAGTLAGHNSFACNVLGAPVTTEFVTSHVPVPQVAMLVPSQFTAFFPFNDPSVTAVHQSPYMLSDAGLDSFPNTEQQLWTREFKQACISRVRHN</sequence>
<dbReference type="InterPro" id="IPR051061">
    <property type="entry name" value="Zinc_finger_trans_reg"/>
</dbReference>
<dbReference type="PROSITE" id="PS00028">
    <property type="entry name" value="ZINC_FINGER_C2H2_1"/>
    <property type="match status" value="2"/>
</dbReference>
<name>A0A8A1LLZ9_AJEC8</name>
<accession>A0A8A1LLZ9</accession>
<dbReference type="PROSITE" id="PS50157">
    <property type="entry name" value="ZINC_FINGER_C2H2_2"/>
    <property type="match status" value="2"/>
</dbReference>
<evidence type="ECO:0000256" key="3">
    <source>
        <dbReference type="ARBA" id="ARBA00022737"/>
    </source>
</evidence>
<keyword evidence="2" id="KW-0479">Metal-binding</keyword>
<dbReference type="GO" id="GO:0006357">
    <property type="term" value="P:regulation of transcription by RNA polymerase II"/>
    <property type="evidence" value="ECO:0007669"/>
    <property type="project" value="TreeGrafter"/>
</dbReference>
<evidence type="ECO:0000256" key="7">
    <source>
        <dbReference type="ARBA" id="ARBA00023163"/>
    </source>
</evidence>
<evidence type="ECO:0000256" key="9">
    <source>
        <dbReference type="PROSITE-ProRule" id="PRU00042"/>
    </source>
</evidence>
<dbReference type="SMART" id="SM00355">
    <property type="entry name" value="ZnF_C2H2"/>
    <property type="match status" value="2"/>
</dbReference>
<evidence type="ECO:0000313" key="12">
    <source>
        <dbReference type="Proteomes" id="UP000663419"/>
    </source>
</evidence>
<feature type="domain" description="C2H2-type" evidence="10">
    <location>
        <begin position="202"/>
        <end position="231"/>
    </location>
</feature>
<evidence type="ECO:0000256" key="2">
    <source>
        <dbReference type="ARBA" id="ARBA00022723"/>
    </source>
</evidence>
<proteinExistence type="predicted"/>
<dbReference type="EMBL" id="CP069104">
    <property type="protein sequence ID" value="QSS53022.1"/>
    <property type="molecule type" value="Genomic_DNA"/>
</dbReference>
<dbReference type="PANTHER" id="PTHR46179:SF13">
    <property type="entry name" value="C2H2-TYPE DOMAIN-CONTAINING PROTEIN"/>
    <property type="match status" value="1"/>
</dbReference>
<reference evidence="11" key="1">
    <citation type="submission" date="2021-01" db="EMBL/GenBank/DDBJ databases">
        <title>Chromosome-level genome assembly of a human fungal pathogen reveals clustering of transcriptionally co-regulated genes.</title>
        <authorList>
            <person name="Voorhies M."/>
            <person name="Cohen S."/>
            <person name="Shea T.P."/>
            <person name="Petrus S."/>
            <person name="Munoz J.F."/>
            <person name="Poplawski S."/>
            <person name="Goldman W.E."/>
            <person name="Michael T."/>
            <person name="Cuomo C.A."/>
            <person name="Sil A."/>
            <person name="Beyhan S."/>
        </authorList>
    </citation>
    <scope>NUCLEOTIDE SEQUENCE</scope>
    <source>
        <strain evidence="11">H88</strain>
    </source>
</reference>
<dbReference type="InterPro" id="IPR013087">
    <property type="entry name" value="Znf_C2H2_type"/>
</dbReference>
<dbReference type="AlphaFoldDB" id="A0A8A1LLZ9"/>
<organism evidence="11 12">
    <name type="scientific">Ajellomyces capsulatus (strain H88)</name>
    <name type="common">Darling's disease fungus</name>
    <name type="synonym">Histoplasma capsulatum</name>
    <dbReference type="NCBI Taxonomy" id="544711"/>
    <lineage>
        <taxon>Eukaryota</taxon>
        <taxon>Fungi</taxon>
        <taxon>Dikarya</taxon>
        <taxon>Ascomycota</taxon>
        <taxon>Pezizomycotina</taxon>
        <taxon>Eurotiomycetes</taxon>
        <taxon>Eurotiomycetidae</taxon>
        <taxon>Onygenales</taxon>
        <taxon>Ajellomycetaceae</taxon>
        <taxon>Histoplasma</taxon>
    </lineage>
</organism>
<keyword evidence="4 9" id="KW-0863">Zinc-finger</keyword>